<dbReference type="GeneID" id="56083386"/>
<dbReference type="RefSeq" id="WP_179922819.1">
    <property type="nucleotide sequence ID" value="NZ_CP058909.1"/>
</dbReference>
<dbReference type="Proteomes" id="UP000509346">
    <property type="component" value="Chromosome"/>
</dbReference>
<dbReference type="KEGG" id="hpel:HZS54_12315"/>
<protein>
    <submittedName>
        <fullName evidence="1">Uncharacterized protein</fullName>
    </submittedName>
</protein>
<proteinExistence type="predicted"/>
<gene>
    <name evidence="1" type="ORF">HZS54_12315</name>
</gene>
<dbReference type="AlphaFoldDB" id="A0A7D5T434"/>
<dbReference type="OrthoDB" id="382574at2157"/>
<keyword evidence="2" id="KW-1185">Reference proteome</keyword>
<dbReference type="EMBL" id="CP058909">
    <property type="protein sequence ID" value="QLH82351.1"/>
    <property type="molecule type" value="Genomic_DNA"/>
</dbReference>
<evidence type="ECO:0000313" key="1">
    <source>
        <dbReference type="EMBL" id="QLH82351.1"/>
    </source>
</evidence>
<organism evidence="1 2">
    <name type="scientific">Halosimplex pelagicum</name>
    <dbReference type="NCBI Taxonomy" id="869886"/>
    <lineage>
        <taxon>Archaea</taxon>
        <taxon>Methanobacteriati</taxon>
        <taxon>Methanobacteriota</taxon>
        <taxon>Stenosarchaea group</taxon>
        <taxon>Halobacteria</taxon>
        <taxon>Halobacteriales</taxon>
        <taxon>Haloarculaceae</taxon>
        <taxon>Halosimplex</taxon>
    </lineage>
</organism>
<name>A0A7D5T434_9EURY</name>
<sequence length="148" mass="16656">MIRGTLEMRFEYDEDNFDGELTDEQVKDMVQDNALANPGMIYENIEVVTDPGPEDGLSQDVLAELEEVDPAERDLCSLDIGDVFSIDKDGEFFVLVDVEMLGEHRDNVWSYANAVTGEVEGLLRDGACPEHYAETVYYYGHHNVLGDE</sequence>
<accession>A0A7D5T434</accession>
<reference evidence="1 2" key="1">
    <citation type="submission" date="2020-07" db="EMBL/GenBank/DDBJ databases">
        <title>Halosimplex litoreum sp. nov. and Halosimplex rubrum sp. nov., isolated from different salt environments.</title>
        <authorList>
            <person name="Cui H."/>
        </authorList>
    </citation>
    <scope>NUCLEOTIDE SEQUENCE [LARGE SCALE GENOMIC DNA]</scope>
    <source>
        <strain evidence="1 2">R2</strain>
    </source>
</reference>
<evidence type="ECO:0000313" key="2">
    <source>
        <dbReference type="Proteomes" id="UP000509346"/>
    </source>
</evidence>